<dbReference type="Gene3D" id="2.50.20.20">
    <property type="match status" value="1"/>
</dbReference>
<dbReference type="AlphaFoldDB" id="A0A381SA76"/>
<dbReference type="GO" id="GO:0030313">
    <property type="term" value="C:cell envelope"/>
    <property type="evidence" value="ECO:0007669"/>
    <property type="project" value="UniProtKB-SubCell"/>
</dbReference>
<name>A0A381SA76_9ZZZZ</name>
<keyword evidence="2" id="KW-1003">Cell membrane</keyword>
<keyword evidence="2" id="KW-0472">Membrane</keyword>
<dbReference type="InterPro" id="IPR029046">
    <property type="entry name" value="LolA/LolB/LppX"/>
</dbReference>
<reference evidence="3" key="1">
    <citation type="submission" date="2018-05" db="EMBL/GenBank/DDBJ databases">
        <authorList>
            <person name="Lanie J.A."/>
            <person name="Ng W.-L."/>
            <person name="Kazmierczak K.M."/>
            <person name="Andrzejewski T.M."/>
            <person name="Davidsen T.M."/>
            <person name="Wayne K.J."/>
            <person name="Tettelin H."/>
            <person name="Glass J.I."/>
            <person name="Rusch D."/>
            <person name="Podicherti R."/>
            <person name="Tsui H.-C.T."/>
            <person name="Winkler M.E."/>
        </authorList>
    </citation>
    <scope>NUCLEOTIDE SEQUENCE</scope>
</reference>
<evidence type="ECO:0000313" key="3">
    <source>
        <dbReference type="EMBL" id="SVA01005.1"/>
    </source>
</evidence>
<organism evidence="3">
    <name type="scientific">marine metagenome</name>
    <dbReference type="NCBI Taxonomy" id="408172"/>
    <lineage>
        <taxon>unclassified sequences</taxon>
        <taxon>metagenomes</taxon>
        <taxon>ecological metagenomes</taxon>
    </lineage>
</organism>
<dbReference type="SUPFAM" id="SSF89392">
    <property type="entry name" value="Prokaryotic lipoproteins and lipoprotein localization factors"/>
    <property type="match status" value="1"/>
</dbReference>
<evidence type="ECO:0008006" key="4">
    <source>
        <dbReference type="Google" id="ProtNLM"/>
    </source>
</evidence>
<comment type="subcellular location">
    <subcellularLocation>
        <location evidence="1">Cell envelope</location>
    </subcellularLocation>
</comment>
<evidence type="ECO:0000256" key="1">
    <source>
        <dbReference type="ARBA" id="ARBA00004196"/>
    </source>
</evidence>
<evidence type="ECO:0000256" key="2">
    <source>
        <dbReference type="ARBA" id="ARBA00022475"/>
    </source>
</evidence>
<accession>A0A381SA76</accession>
<dbReference type="EMBL" id="UINC01002859">
    <property type="protein sequence ID" value="SVA01005.1"/>
    <property type="molecule type" value="Genomic_DNA"/>
</dbReference>
<sequence>MIKNNFYIILVVIYLVSLLNLSCTSDNPLSSESQTRTAKQILDQSGTIMKSVSSFEFRLSHKNISGTRIGDLVFSSATGLISDRNSMLIEAKFLFGNLTLSGGFSTIGNTTFFLNPLTQKWEVTEDSVTPLSFFDPEKGIEKILSSITSPKFRSTSEKYWNIEGSMPASSLSNLVGDTSDNNVEIIVWIDKDSLYLTRAIIFGQLNGYDDSENIDEIQRIIDISRFNEAIVIENPLN</sequence>
<proteinExistence type="predicted"/>
<protein>
    <recommendedName>
        <fullName evidence="4">LppX_LprAFG lipoprotein</fullName>
    </recommendedName>
</protein>
<gene>
    <name evidence="3" type="ORF">METZ01_LOCUS53859</name>
</gene>
<dbReference type="InterPro" id="IPR009830">
    <property type="entry name" value="LppX/LprAFG"/>
</dbReference>
<dbReference type="Pfam" id="PF07161">
    <property type="entry name" value="LppX_LprAFG"/>
    <property type="match status" value="1"/>
</dbReference>